<accession>A0A9W4U3W2</accession>
<organism evidence="3 4">
    <name type="scientific">Periconia digitata</name>
    <dbReference type="NCBI Taxonomy" id="1303443"/>
    <lineage>
        <taxon>Eukaryota</taxon>
        <taxon>Fungi</taxon>
        <taxon>Dikarya</taxon>
        <taxon>Ascomycota</taxon>
        <taxon>Pezizomycotina</taxon>
        <taxon>Dothideomycetes</taxon>
        <taxon>Pleosporomycetidae</taxon>
        <taxon>Pleosporales</taxon>
        <taxon>Massarineae</taxon>
        <taxon>Periconiaceae</taxon>
        <taxon>Periconia</taxon>
    </lineage>
</organism>
<evidence type="ECO:0000313" key="3">
    <source>
        <dbReference type="EMBL" id="CAI6270440.1"/>
    </source>
</evidence>
<proteinExistence type="predicted"/>
<name>A0A9W4U3W2_9PLEO</name>
<dbReference type="EMBL" id="CAOQHR010000001">
    <property type="protein sequence ID" value="CAI6270440.1"/>
    <property type="molecule type" value="Genomic_DNA"/>
</dbReference>
<dbReference type="Pfam" id="PF03184">
    <property type="entry name" value="DDE_1"/>
    <property type="match status" value="1"/>
</dbReference>
<dbReference type="AlphaFoldDB" id="A0A9W4U3W2"/>
<dbReference type="GO" id="GO:0003676">
    <property type="term" value="F:nucleic acid binding"/>
    <property type="evidence" value="ECO:0007669"/>
    <property type="project" value="InterPro"/>
</dbReference>
<evidence type="ECO:0000256" key="1">
    <source>
        <dbReference type="SAM" id="Coils"/>
    </source>
</evidence>
<sequence>MPAHTSHLLQPLDVGCFSPLKRAYGQAIQQLARQHVYHIDKVDFLTTYKQVRDQAITEKNIQAGFLATGLVPYSPERVLSSLPIVRTPSPCQLVGNAEGQWTAETPHTVDQLQKQAQHIQDLLRRQSQSPTNQAICQLVKGCQLAMHSATILVEENIRLQAAVQRKERKKRQRQQYIARGGALQAQEGQRLATEADRVVQEVEQVSQLRRPCAPLTCTKCFV</sequence>
<gene>
    <name evidence="3" type="ORF">PDIGIT_LOCUS1702</name>
</gene>
<keyword evidence="4" id="KW-1185">Reference proteome</keyword>
<protein>
    <recommendedName>
        <fullName evidence="2">DDE-1 domain-containing protein</fullName>
    </recommendedName>
</protein>
<feature type="coiled-coil region" evidence="1">
    <location>
        <begin position="109"/>
        <end position="179"/>
    </location>
</feature>
<evidence type="ECO:0000259" key="2">
    <source>
        <dbReference type="Pfam" id="PF03184"/>
    </source>
</evidence>
<feature type="domain" description="DDE-1" evidence="2">
    <location>
        <begin position="1"/>
        <end position="65"/>
    </location>
</feature>
<dbReference type="InterPro" id="IPR004875">
    <property type="entry name" value="DDE_SF_endonuclease_dom"/>
</dbReference>
<reference evidence="3" key="1">
    <citation type="submission" date="2023-01" db="EMBL/GenBank/DDBJ databases">
        <authorList>
            <person name="Van Ghelder C."/>
            <person name="Rancurel C."/>
        </authorList>
    </citation>
    <scope>NUCLEOTIDE SEQUENCE</scope>
    <source>
        <strain evidence="3">CNCM I-4278</strain>
    </source>
</reference>
<dbReference type="Proteomes" id="UP001152607">
    <property type="component" value="Unassembled WGS sequence"/>
</dbReference>
<comment type="caution">
    <text evidence="3">The sequence shown here is derived from an EMBL/GenBank/DDBJ whole genome shotgun (WGS) entry which is preliminary data.</text>
</comment>
<keyword evidence="1" id="KW-0175">Coiled coil</keyword>
<dbReference type="OrthoDB" id="5425161at2759"/>
<evidence type="ECO:0000313" key="4">
    <source>
        <dbReference type="Proteomes" id="UP001152607"/>
    </source>
</evidence>